<gene>
    <name evidence="1" type="ORF">EV670_3116</name>
</gene>
<protein>
    <submittedName>
        <fullName evidence="1">Uncharacterized protein</fullName>
    </submittedName>
</protein>
<dbReference type="AlphaFoldDB" id="A0A4Q7VH24"/>
<accession>A0A4Q7VH24</accession>
<name>A0A4Q7VH24_9BURK</name>
<comment type="caution">
    <text evidence="1">The sequence shown here is derived from an EMBL/GenBank/DDBJ whole genome shotgun (WGS) entry which is preliminary data.</text>
</comment>
<dbReference type="Proteomes" id="UP000293671">
    <property type="component" value="Unassembled WGS sequence"/>
</dbReference>
<evidence type="ECO:0000313" key="2">
    <source>
        <dbReference type="Proteomes" id="UP000293671"/>
    </source>
</evidence>
<keyword evidence="2" id="KW-1185">Reference proteome</keyword>
<proteinExistence type="predicted"/>
<evidence type="ECO:0000313" key="1">
    <source>
        <dbReference type="EMBL" id="RZT95361.1"/>
    </source>
</evidence>
<reference evidence="1 2" key="1">
    <citation type="submission" date="2019-02" db="EMBL/GenBank/DDBJ databases">
        <title>Genomic Encyclopedia of Type Strains, Phase IV (KMG-IV): sequencing the most valuable type-strain genomes for metagenomic binning, comparative biology and taxonomic classification.</title>
        <authorList>
            <person name="Goeker M."/>
        </authorList>
    </citation>
    <scope>NUCLEOTIDE SEQUENCE [LARGE SCALE GENOMIC DNA]</scope>
    <source>
        <strain evidence="1 2">DSM 19570</strain>
    </source>
</reference>
<organism evidence="1 2">
    <name type="scientific">Rivibacter subsaxonicus</name>
    <dbReference type="NCBI Taxonomy" id="457575"/>
    <lineage>
        <taxon>Bacteria</taxon>
        <taxon>Pseudomonadati</taxon>
        <taxon>Pseudomonadota</taxon>
        <taxon>Betaproteobacteria</taxon>
        <taxon>Burkholderiales</taxon>
        <taxon>Rivibacter</taxon>
    </lineage>
</organism>
<sequence>MAQAALACPRSPVEVVERFMAADCEACWQAAGGAEDARAGRWQFDWIVPAASGEDAALSVAALREAGERITRGGGRAPLPGQGAEQRTPIARTRAPLRLEVQSGPAWNGYLALQYRLAGRAPAGSSVWLAVVEQVAAGDDGTPIARELVRGVAGPFAAGTTASASGAVPMVALRVPQTPQPQRLRGRAWIESREGRIIAVAAENCPWPGRAGQAQRPAQ</sequence>
<dbReference type="EMBL" id="SHKP01000007">
    <property type="protein sequence ID" value="RZT95361.1"/>
    <property type="molecule type" value="Genomic_DNA"/>
</dbReference>